<dbReference type="AlphaFoldDB" id="A0A8S9YSC3"/>
<accession>A0A8S9YSC3</accession>
<evidence type="ECO:0000313" key="1">
    <source>
        <dbReference type="EMBL" id="KAF7255961.1"/>
    </source>
</evidence>
<dbReference type="EMBL" id="JTDE01003525">
    <property type="protein sequence ID" value="KAF7255961.1"/>
    <property type="molecule type" value="Genomic_DNA"/>
</dbReference>
<gene>
    <name evidence="1" type="ORF">EG68_06881</name>
</gene>
<dbReference type="Proteomes" id="UP000822476">
    <property type="component" value="Unassembled WGS sequence"/>
</dbReference>
<sequence>MLVFQLRMIIEHIWITNISLSHMKAICAHSSSVNCLSCVRPLNLVHLPTWSSNGAILKITQVDVSALRVIVITAYEVHICIRFVVAEELV</sequence>
<protein>
    <submittedName>
        <fullName evidence="1">Uncharacterized protein</fullName>
    </submittedName>
</protein>
<reference evidence="1" key="1">
    <citation type="submission" date="2019-07" db="EMBL/GenBank/DDBJ databases">
        <title>Annotation for the trematode Paragonimus miyazaki's.</title>
        <authorList>
            <person name="Choi Y.-J."/>
        </authorList>
    </citation>
    <scope>NUCLEOTIDE SEQUENCE</scope>
    <source>
        <strain evidence="1">Japan</strain>
    </source>
</reference>
<evidence type="ECO:0000313" key="2">
    <source>
        <dbReference type="Proteomes" id="UP000822476"/>
    </source>
</evidence>
<comment type="caution">
    <text evidence="1">The sequence shown here is derived from an EMBL/GenBank/DDBJ whole genome shotgun (WGS) entry which is preliminary data.</text>
</comment>
<keyword evidence="2" id="KW-1185">Reference proteome</keyword>
<proteinExistence type="predicted"/>
<organism evidence="1 2">
    <name type="scientific">Paragonimus skrjabini miyazakii</name>
    <dbReference type="NCBI Taxonomy" id="59628"/>
    <lineage>
        <taxon>Eukaryota</taxon>
        <taxon>Metazoa</taxon>
        <taxon>Spiralia</taxon>
        <taxon>Lophotrochozoa</taxon>
        <taxon>Platyhelminthes</taxon>
        <taxon>Trematoda</taxon>
        <taxon>Digenea</taxon>
        <taxon>Plagiorchiida</taxon>
        <taxon>Troglotremata</taxon>
        <taxon>Troglotrematidae</taxon>
        <taxon>Paragonimus</taxon>
    </lineage>
</organism>
<name>A0A8S9YSC3_9TREM</name>